<dbReference type="PANTHER" id="PTHR30383">
    <property type="entry name" value="THIOESTERASE 1/PROTEASE 1/LYSOPHOSPHOLIPASE L1"/>
    <property type="match status" value="1"/>
</dbReference>
<reference evidence="2 3" key="1">
    <citation type="submission" date="2019-12" db="EMBL/GenBank/DDBJ databases">
        <title>Genomic-based taxomic classification of the family Erythrobacteraceae.</title>
        <authorList>
            <person name="Xu L."/>
        </authorList>
    </citation>
    <scope>NUCLEOTIDE SEQUENCE [LARGE SCALE GENOMIC DNA]</scope>
    <source>
        <strain evidence="2 3">JCM 17802</strain>
    </source>
</reference>
<sequence length="483" mass="51092">MPRAHKAKKTWPVSEGNDWPVVMAAPPQIIVGSTPSLLRAWFAGSGSNAYPLASNVQGGHFTFCRGLPDTAAPTLGFKPAPTVSTEPNGTRVPSGQQFSFYHEGASLELHFQNNDRGYLLKIDGEYVSLTPRIDAGQTYSRIDLGTRKLRRFDLITYKAAFAGVWTAVSDTIYAAPVRGPRTICIGDSFTEADAAGWTNWFAESLGWDDVWTSAVGGTGYVNNGNGLALNWQERLAPDVIAYRPEVVFLHGSVNDLAQTPATMYAAVKSLISQLRSALPDAVIAGGMNTPFGVEYWVANNLLVYDAAKQGFLDGGGAWMSTLELPHEFSGDSVGNDASLMDAVAQGRPGNGGAPNILAGQSGFRVNTSSATPATNLRIGSTVEIGSGATRERVAITVTGLSGGRIIYGFDGMFKYAHAAGEPVREVAPSYLTGQGSQLSPSAWGNSNLYVGSDGYHPSAAGNLALGQANAALLKRHLATIGRE</sequence>
<dbReference type="InterPro" id="IPR036514">
    <property type="entry name" value="SGNH_hydro_sf"/>
</dbReference>
<dbReference type="PANTHER" id="PTHR30383:SF5">
    <property type="entry name" value="SGNH HYDROLASE-TYPE ESTERASE DOMAIN-CONTAINING PROTEIN"/>
    <property type="match status" value="1"/>
</dbReference>
<dbReference type="InterPro" id="IPR013830">
    <property type="entry name" value="SGNH_hydro"/>
</dbReference>
<evidence type="ECO:0000313" key="3">
    <source>
        <dbReference type="Proteomes" id="UP000468943"/>
    </source>
</evidence>
<dbReference type="GO" id="GO:0004622">
    <property type="term" value="F:phosphatidylcholine lysophospholipase activity"/>
    <property type="evidence" value="ECO:0007669"/>
    <property type="project" value="TreeGrafter"/>
</dbReference>
<proteinExistence type="predicted"/>
<dbReference type="Gene3D" id="3.40.50.1110">
    <property type="entry name" value="SGNH hydrolase"/>
    <property type="match status" value="1"/>
</dbReference>
<evidence type="ECO:0000259" key="1">
    <source>
        <dbReference type="Pfam" id="PF13472"/>
    </source>
</evidence>
<dbReference type="EMBL" id="WTYS01000001">
    <property type="protein sequence ID" value="MXO55876.1"/>
    <property type="molecule type" value="Genomic_DNA"/>
</dbReference>
<name>A0A6I4SL38_9SPHN</name>
<dbReference type="SUPFAM" id="SSF52266">
    <property type="entry name" value="SGNH hydrolase"/>
    <property type="match status" value="1"/>
</dbReference>
<dbReference type="CDD" id="cd00229">
    <property type="entry name" value="SGNH_hydrolase"/>
    <property type="match status" value="1"/>
</dbReference>
<accession>A0A6I4SL38</accession>
<evidence type="ECO:0000313" key="2">
    <source>
        <dbReference type="EMBL" id="MXO55876.1"/>
    </source>
</evidence>
<dbReference type="Proteomes" id="UP000468943">
    <property type="component" value="Unassembled WGS sequence"/>
</dbReference>
<dbReference type="InterPro" id="IPR051532">
    <property type="entry name" value="Ester_Hydrolysis_Enzymes"/>
</dbReference>
<dbReference type="AlphaFoldDB" id="A0A6I4SL38"/>
<organism evidence="2 3">
    <name type="scientific">Pontixanthobacter gangjinensis</name>
    <dbReference type="NCBI Taxonomy" id="1028742"/>
    <lineage>
        <taxon>Bacteria</taxon>
        <taxon>Pseudomonadati</taxon>
        <taxon>Pseudomonadota</taxon>
        <taxon>Alphaproteobacteria</taxon>
        <taxon>Sphingomonadales</taxon>
        <taxon>Erythrobacteraceae</taxon>
        <taxon>Pontixanthobacter</taxon>
    </lineage>
</organism>
<keyword evidence="3" id="KW-1185">Reference proteome</keyword>
<protein>
    <recommendedName>
        <fullName evidence="1">SGNH hydrolase-type esterase domain-containing protein</fullName>
    </recommendedName>
</protein>
<feature type="domain" description="SGNH hydrolase-type esterase" evidence="1">
    <location>
        <begin position="184"/>
        <end position="298"/>
    </location>
</feature>
<dbReference type="Pfam" id="PF13472">
    <property type="entry name" value="Lipase_GDSL_2"/>
    <property type="match status" value="1"/>
</dbReference>
<gene>
    <name evidence="2" type="ORF">GRI36_03170</name>
</gene>
<comment type="caution">
    <text evidence="2">The sequence shown here is derived from an EMBL/GenBank/DDBJ whole genome shotgun (WGS) entry which is preliminary data.</text>
</comment>